<dbReference type="Proteomes" id="UP000657918">
    <property type="component" value="Unassembled WGS sequence"/>
</dbReference>
<gene>
    <name evidence="2" type="ORF">SADUNF_Sadunf02G0028800</name>
</gene>
<evidence type="ECO:0000313" key="3">
    <source>
        <dbReference type="Proteomes" id="UP000657918"/>
    </source>
</evidence>
<feature type="region of interest" description="Disordered" evidence="1">
    <location>
        <begin position="112"/>
        <end position="141"/>
    </location>
</feature>
<dbReference type="AlphaFoldDB" id="A0A835N5T6"/>
<evidence type="ECO:0000256" key="1">
    <source>
        <dbReference type="SAM" id="MobiDB-lite"/>
    </source>
</evidence>
<feature type="region of interest" description="Disordered" evidence="1">
    <location>
        <begin position="181"/>
        <end position="208"/>
    </location>
</feature>
<proteinExistence type="predicted"/>
<organism evidence="2 3">
    <name type="scientific">Salix dunnii</name>
    <dbReference type="NCBI Taxonomy" id="1413687"/>
    <lineage>
        <taxon>Eukaryota</taxon>
        <taxon>Viridiplantae</taxon>
        <taxon>Streptophyta</taxon>
        <taxon>Embryophyta</taxon>
        <taxon>Tracheophyta</taxon>
        <taxon>Spermatophyta</taxon>
        <taxon>Magnoliopsida</taxon>
        <taxon>eudicotyledons</taxon>
        <taxon>Gunneridae</taxon>
        <taxon>Pentapetalae</taxon>
        <taxon>rosids</taxon>
        <taxon>fabids</taxon>
        <taxon>Malpighiales</taxon>
        <taxon>Salicaceae</taxon>
        <taxon>Saliceae</taxon>
        <taxon>Salix</taxon>
    </lineage>
</organism>
<dbReference type="EMBL" id="JADGMS010000002">
    <property type="protein sequence ID" value="KAF9686813.1"/>
    <property type="molecule type" value="Genomic_DNA"/>
</dbReference>
<accession>A0A835N5T6</accession>
<protein>
    <submittedName>
        <fullName evidence="2">Uncharacterized protein</fullName>
    </submittedName>
</protein>
<evidence type="ECO:0000313" key="2">
    <source>
        <dbReference type="EMBL" id="KAF9686813.1"/>
    </source>
</evidence>
<keyword evidence="3" id="KW-1185">Reference proteome</keyword>
<reference evidence="2 3" key="1">
    <citation type="submission" date="2020-10" db="EMBL/GenBank/DDBJ databases">
        <title>Plant Genome Project.</title>
        <authorList>
            <person name="Zhang R.-G."/>
        </authorList>
    </citation>
    <scope>NUCLEOTIDE SEQUENCE [LARGE SCALE GENOMIC DNA]</scope>
    <source>
        <strain evidence="2">FAFU-HL-1</strain>
        <tissue evidence="2">Leaf</tissue>
    </source>
</reference>
<comment type="caution">
    <text evidence="2">The sequence shown here is derived from an EMBL/GenBank/DDBJ whole genome shotgun (WGS) entry which is preliminary data.</text>
</comment>
<sequence>MEKRVVEIFYLELEWPNQMRIEFGGPSLLLLIGAGKLCEKEKEPQMQLLIVELHEMVTGFERLLGVEFSYERVKGAQMQLLIVEFHEMVTGFERLLGGEGSTDAAIDCGVSRDGDGGTEAAPVSRDGDGGKEAAPFSRDGDTGWELTWDSVAARRVGTGCDSVCSRAVVWVAGVSAGAIPAGRKGRGGRGSAVGRGPGAGADNQGSRKRKGLWSAIDDLIKENGKVKETEIPRLYDKDINTARMAKRFQQCMQPLGLLAANTAILPCPPEKQLTKQGKRSGKYSFLPHPIIQEKNFAM</sequence>
<feature type="compositionally biased region" description="Gly residues" evidence="1">
    <location>
        <begin position="188"/>
        <end position="199"/>
    </location>
</feature>
<name>A0A835N5T6_9ROSI</name>